<evidence type="ECO:0000256" key="2">
    <source>
        <dbReference type="ARBA" id="ARBA00004496"/>
    </source>
</evidence>
<evidence type="ECO:0000256" key="4">
    <source>
        <dbReference type="ARBA" id="ARBA00020733"/>
    </source>
</evidence>
<feature type="region of interest" description="Disordered" evidence="9">
    <location>
        <begin position="140"/>
        <end position="318"/>
    </location>
</feature>
<evidence type="ECO:0000256" key="7">
    <source>
        <dbReference type="ARBA" id="ARBA00023054"/>
    </source>
</evidence>
<feature type="region of interest" description="Disordered" evidence="9">
    <location>
        <begin position="578"/>
        <end position="618"/>
    </location>
</feature>
<feature type="compositionally biased region" description="Low complexity" evidence="9">
    <location>
        <begin position="834"/>
        <end position="846"/>
    </location>
</feature>
<comment type="function">
    <text evidence="1 8">May act as a negative regulator of salt tolerance.</text>
</comment>
<keyword evidence="6 8" id="KW-0346">Stress response</keyword>
<feature type="compositionally biased region" description="Basic and acidic residues" evidence="9">
    <location>
        <begin position="416"/>
        <end position="446"/>
    </location>
</feature>
<dbReference type="PANTHER" id="PTHR31780:SF10">
    <property type="entry name" value="LD36051P"/>
    <property type="match status" value="1"/>
</dbReference>
<feature type="compositionally biased region" description="Low complexity" evidence="9">
    <location>
        <begin position="908"/>
        <end position="924"/>
    </location>
</feature>
<feature type="compositionally biased region" description="Basic and acidic residues" evidence="9">
    <location>
        <begin position="1102"/>
        <end position="1117"/>
    </location>
</feature>
<feature type="compositionally biased region" description="Basic residues" evidence="9">
    <location>
        <begin position="272"/>
        <end position="284"/>
    </location>
</feature>
<evidence type="ECO:0000256" key="5">
    <source>
        <dbReference type="ARBA" id="ARBA00022490"/>
    </source>
</evidence>
<proteinExistence type="inferred from homology"/>
<keyword evidence="11" id="KW-1185">Reference proteome</keyword>
<feature type="compositionally biased region" description="Acidic residues" evidence="9">
    <location>
        <begin position="594"/>
        <end position="618"/>
    </location>
</feature>
<feature type="compositionally biased region" description="Acidic residues" evidence="9">
    <location>
        <begin position="222"/>
        <end position="246"/>
    </location>
</feature>
<feature type="region of interest" description="Disordered" evidence="9">
    <location>
        <begin position="660"/>
        <end position="1012"/>
    </location>
</feature>
<feature type="compositionally biased region" description="Acidic residues" evidence="9">
    <location>
        <begin position="459"/>
        <end position="492"/>
    </location>
</feature>
<feature type="compositionally biased region" description="Polar residues" evidence="9">
    <location>
        <begin position="930"/>
        <end position="939"/>
    </location>
</feature>
<comment type="similarity">
    <text evidence="3 8">Belongs to the NST1 family.</text>
</comment>
<feature type="compositionally biased region" description="Basic and acidic residues" evidence="9">
    <location>
        <begin position="660"/>
        <end position="681"/>
    </location>
</feature>
<organism evidence="10 11">
    <name type="scientific">Phyllosticta capitalensis</name>
    <dbReference type="NCBI Taxonomy" id="121624"/>
    <lineage>
        <taxon>Eukaryota</taxon>
        <taxon>Fungi</taxon>
        <taxon>Dikarya</taxon>
        <taxon>Ascomycota</taxon>
        <taxon>Pezizomycotina</taxon>
        <taxon>Dothideomycetes</taxon>
        <taxon>Dothideomycetes incertae sedis</taxon>
        <taxon>Botryosphaeriales</taxon>
        <taxon>Phyllostictaceae</taxon>
        <taxon>Phyllosticta</taxon>
    </lineage>
</organism>
<feature type="compositionally biased region" description="Basic residues" evidence="9">
    <location>
        <begin position="165"/>
        <end position="175"/>
    </location>
</feature>
<feature type="region of interest" description="Disordered" evidence="9">
    <location>
        <begin position="416"/>
        <end position="499"/>
    </location>
</feature>
<accession>A0ABR1YTG4</accession>
<feature type="region of interest" description="Disordered" evidence="9">
    <location>
        <begin position="1027"/>
        <end position="1168"/>
    </location>
</feature>
<gene>
    <name evidence="10" type="ORF">HDK90DRAFT_465009</name>
</gene>
<sequence>MESEVDETTTYIPTGYCQLTNLRCTSGSTKWQWQPNLHVLWSSPSELRHGNLSPLCVDPPGAPCPRPAPNRPTWAFHLWPWSDTPLVPTPPVDLAAALSPRRLRSCSAATAKASSSDSVLSSAPQGPSILPASLEMANGKAHAAAPAPSNGVLTANPPPGNPSVNRKKAKRRAKQAAKLAADQHPNPNLKGAWIPKGSPYTPRPVTQNGAAANPDDHQALDYEGDYDDPDQFDPADGDEYYTDDEATQTYGQHYDRAMTAANGDELDTTSARKSKKKSKKKKRGRLYDEHEVPSGSSSGVLPHSGPNSHPPPPPPSIATAALRTVHRSANSKDRIWNTSSQEERERIREFWLSLSEDERKSLVKIEKEAVLRKMKEQQKHACSCTVCGRKRTAIEEELEVLYDAYYEELELYGDQEHIPDHGDSMLTKGRPESHAHSHRLPPDRGLPEPYDAANRVEEIGDEEDDEDDLEDEDYSDESEDDDEYSDEEEPEELPPRGAAADFFHFGNSLTVQGLSDDYDCKGNSWRLYCILGGILTVADDLLKNDGKKFIEMMEQLAARRMQREDQVVEHAGSYAYTNAMQHPHSGGHHHPNQQEEDDYDEEDDDYDSQEDDYDEEDDELRMREGRRMFQIFAARMFEQRVLSAYREKVANERQQKLIEELEEESRRDAEREAKKTKEAQKKKEKRALQKQKQAEEKARKDAEKRAEEEAAKAAEAKKQEELRRKREEQKKKKEAERKAQEEERKRKEAEKQRRMQQERERQQEAERKAQEQKAAEKKAREEAKRKEREEKEAREREAREQKAHAEQQRREKEARIKAERETRERQRKEEEAAKAAQQAAANRRPAQPTPALPPGLVSKQSSTGFPSPHVQVATPNIPKAPTPVKPRQTSQQGSHGSSPKTPHVHPGSAKPSSPTLSSATAPRTILQKPPMTQAQTSVHHAQPSSPLNPIGPPPGMHAPAGFGGFPGLGAAPSPMQGFNQPRGQMFPPPPMSSPYHGFPAPNGLSAPPPGMNMSGMGLGRGYPMGAPPGFGQPLSGLNSANQASAFGAPTSTMPTHSRQASAGSFEKSGLPGFDSPAGSQTLPISRPAPIQRPSSVKPQEIGQEHKKPTRADIDDLSNHLGSSALLDDSDEPIPTSLAEARRASLAPTGRTNSRMGFGTTPLFTDQPRMDPFAMPGGGTPWGTPTMSNPFSQAGFGGNTWGSSPTAGGGWPSSFSSMGGPLGGAPHRPSLSRPGMVRLMVCRACQQLAQTSGSASGFYDVPTIIRTIDSFRMGEPPVMENEIHDICETEGDAHNGGGFLFRKDAPDGAGALVKFEPDENSNGDARGLGRSLRGLGEIGSPVGSHPTLAGSISRGPSFPGSLGGVSSPGF</sequence>
<keyword evidence="7 8" id="KW-0175">Coiled coil</keyword>
<dbReference type="InterPro" id="IPR051195">
    <property type="entry name" value="Fungal_stress_NST1"/>
</dbReference>
<evidence type="ECO:0000313" key="10">
    <source>
        <dbReference type="EMBL" id="KAK8238192.1"/>
    </source>
</evidence>
<feature type="region of interest" description="Disordered" evidence="9">
    <location>
        <begin position="1315"/>
        <end position="1369"/>
    </location>
</feature>
<evidence type="ECO:0000256" key="6">
    <source>
        <dbReference type="ARBA" id="ARBA00023016"/>
    </source>
</evidence>
<name>A0ABR1YTG4_9PEZI</name>
<dbReference type="EMBL" id="JBBWRZ010000004">
    <property type="protein sequence ID" value="KAK8238192.1"/>
    <property type="molecule type" value="Genomic_DNA"/>
</dbReference>
<keyword evidence="5 8" id="KW-0963">Cytoplasm</keyword>
<comment type="subcellular location">
    <subcellularLocation>
        <location evidence="2 8">Cytoplasm</location>
    </subcellularLocation>
</comment>
<feature type="compositionally biased region" description="Polar residues" evidence="9">
    <location>
        <begin position="887"/>
        <end position="900"/>
    </location>
</feature>
<dbReference type="Proteomes" id="UP001492380">
    <property type="component" value="Unassembled WGS sequence"/>
</dbReference>
<evidence type="ECO:0000256" key="8">
    <source>
        <dbReference type="RuleBase" id="RU049441"/>
    </source>
</evidence>
<dbReference type="InterPro" id="IPR025279">
    <property type="entry name" value="NST1"/>
</dbReference>
<evidence type="ECO:0000256" key="3">
    <source>
        <dbReference type="ARBA" id="ARBA00007112"/>
    </source>
</evidence>
<dbReference type="Pfam" id="PF13945">
    <property type="entry name" value="NST1"/>
    <property type="match status" value="1"/>
</dbReference>
<feature type="compositionally biased region" description="Polar residues" evidence="9">
    <location>
        <begin position="1035"/>
        <end position="1062"/>
    </location>
</feature>
<evidence type="ECO:0000256" key="1">
    <source>
        <dbReference type="ARBA" id="ARBA00002545"/>
    </source>
</evidence>
<reference evidence="10 11" key="1">
    <citation type="submission" date="2024-04" db="EMBL/GenBank/DDBJ databases">
        <title>Phyllosticta paracitricarpa is synonymous to the EU quarantine fungus P. citricarpa based on phylogenomic analyses.</title>
        <authorList>
            <consortium name="Lawrence Berkeley National Laboratory"/>
            <person name="Van Ingen-Buijs V.A."/>
            <person name="Van Westerhoven A.C."/>
            <person name="Haridas S."/>
            <person name="Skiadas P."/>
            <person name="Martin F."/>
            <person name="Groenewald J.Z."/>
            <person name="Crous P.W."/>
            <person name="Seidl M.F."/>
        </authorList>
    </citation>
    <scope>NUCLEOTIDE SEQUENCE [LARGE SCALE GENOMIC DNA]</scope>
    <source>
        <strain evidence="10 11">CBS 123374</strain>
    </source>
</reference>
<evidence type="ECO:0000313" key="11">
    <source>
        <dbReference type="Proteomes" id="UP001492380"/>
    </source>
</evidence>
<comment type="caution">
    <text evidence="10">The sequence shown here is derived from an EMBL/GenBank/DDBJ whole genome shotgun (WGS) entry which is preliminary data.</text>
</comment>
<dbReference type="PANTHER" id="PTHR31780">
    <property type="entry name" value="STRESS RESPONSE PROTEIN NST1-RELATED"/>
    <property type="match status" value="1"/>
</dbReference>
<protein>
    <recommendedName>
        <fullName evidence="4 8">Stress response protein NST1</fullName>
    </recommendedName>
</protein>
<feature type="compositionally biased region" description="Basic and acidic residues" evidence="9">
    <location>
        <begin position="692"/>
        <end position="833"/>
    </location>
</feature>
<evidence type="ECO:0000256" key="9">
    <source>
        <dbReference type="SAM" id="MobiDB-lite"/>
    </source>
</evidence>